<organism evidence="2 3">
    <name type="scientific">Periplaneta americana</name>
    <name type="common">American cockroach</name>
    <name type="synonym">Blatta americana</name>
    <dbReference type="NCBI Taxonomy" id="6978"/>
    <lineage>
        <taxon>Eukaryota</taxon>
        <taxon>Metazoa</taxon>
        <taxon>Ecdysozoa</taxon>
        <taxon>Arthropoda</taxon>
        <taxon>Hexapoda</taxon>
        <taxon>Insecta</taxon>
        <taxon>Pterygota</taxon>
        <taxon>Neoptera</taxon>
        <taxon>Polyneoptera</taxon>
        <taxon>Dictyoptera</taxon>
        <taxon>Blattodea</taxon>
        <taxon>Blattoidea</taxon>
        <taxon>Blattidae</taxon>
        <taxon>Blattinae</taxon>
        <taxon>Periplaneta</taxon>
    </lineage>
</organism>
<proteinExistence type="predicted"/>
<gene>
    <name evidence="2" type="ORF">ANN_27723</name>
</gene>
<dbReference type="Proteomes" id="UP001148838">
    <property type="component" value="Unassembled WGS sequence"/>
</dbReference>
<protein>
    <recommendedName>
        <fullName evidence="1">DDE-1 domain-containing protein</fullName>
    </recommendedName>
</protein>
<evidence type="ECO:0000259" key="1">
    <source>
        <dbReference type="Pfam" id="PF03184"/>
    </source>
</evidence>
<keyword evidence="3" id="KW-1185">Reference proteome</keyword>
<reference evidence="2 3" key="1">
    <citation type="journal article" date="2022" name="Allergy">
        <title>Genome assembly and annotation of Periplaneta americana reveal a comprehensive cockroach allergen profile.</title>
        <authorList>
            <person name="Wang L."/>
            <person name="Xiong Q."/>
            <person name="Saelim N."/>
            <person name="Wang L."/>
            <person name="Nong W."/>
            <person name="Wan A.T."/>
            <person name="Shi M."/>
            <person name="Liu X."/>
            <person name="Cao Q."/>
            <person name="Hui J.H.L."/>
            <person name="Sookrung N."/>
            <person name="Leung T.F."/>
            <person name="Tungtrongchitr A."/>
            <person name="Tsui S.K.W."/>
        </authorList>
    </citation>
    <scope>NUCLEOTIDE SEQUENCE [LARGE SCALE GENOMIC DNA]</scope>
    <source>
        <strain evidence="2">PWHHKU_190912</strain>
    </source>
</reference>
<dbReference type="EMBL" id="JAJSOF020000042">
    <property type="protein sequence ID" value="KAJ4425529.1"/>
    <property type="molecule type" value="Genomic_DNA"/>
</dbReference>
<comment type="caution">
    <text evidence="2">The sequence shown here is derived from an EMBL/GenBank/DDBJ whole genome shotgun (WGS) entry which is preliminary data.</text>
</comment>
<dbReference type="Pfam" id="PF03184">
    <property type="entry name" value="DDE_1"/>
    <property type="match status" value="1"/>
</dbReference>
<name>A0ABQ8RUY8_PERAM</name>
<dbReference type="InterPro" id="IPR004875">
    <property type="entry name" value="DDE_SF_endonuclease_dom"/>
</dbReference>
<sequence>MNSQHILNCKAINISEKSVNNITDHYRDIRKQMEKIQCSENSINELFTIEIVKFLSHVKLSANDPAVLILNGYLTHTKNLEVINRARENHVTLLTIPPHCSHKLQPLDVSFMSPLDTFYVAAIEKFLRNNPGRVVTQFQVSKLFGEAYLRSATPTTAINGFKMWIISS</sequence>
<accession>A0ABQ8RUY8</accession>
<feature type="domain" description="DDE-1" evidence="1">
    <location>
        <begin position="54"/>
        <end position="125"/>
    </location>
</feature>
<evidence type="ECO:0000313" key="3">
    <source>
        <dbReference type="Proteomes" id="UP001148838"/>
    </source>
</evidence>
<evidence type="ECO:0000313" key="2">
    <source>
        <dbReference type="EMBL" id="KAJ4425529.1"/>
    </source>
</evidence>